<feature type="domain" description="Poly(A) polymerase central" evidence="15">
    <location>
        <begin position="776"/>
        <end position="917"/>
    </location>
</feature>
<evidence type="ECO:0000256" key="11">
    <source>
        <dbReference type="ARBA" id="ARBA00022842"/>
    </source>
</evidence>
<evidence type="ECO:0000256" key="8">
    <source>
        <dbReference type="ARBA" id="ARBA00022723"/>
    </source>
</evidence>
<dbReference type="SUPFAM" id="SSF81301">
    <property type="entry name" value="Nucleotidyltransferase"/>
    <property type="match status" value="1"/>
</dbReference>
<comment type="similarity">
    <text evidence="4">Belongs to the poly(A) polymerase family.</text>
</comment>
<dbReference type="InterPro" id="IPR036691">
    <property type="entry name" value="Endo/exonu/phosph_ase_sf"/>
</dbReference>
<feature type="domain" description="MJ1316 RNA cyclic group end recognition" evidence="14">
    <location>
        <begin position="1131"/>
        <end position="1207"/>
    </location>
</feature>
<evidence type="ECO:0000313" key="18">
    <source>
        <dbReference type="Proteomes" id="UP000758155"/>
    </source>
</evidence>
<feature type="domain" description="Poly(A) polymerase nucleotidyltransferase" evidence="16">
    <location>
        <begin position="601"/>
        <end position="725"/>
    </location>
</feature>
<reference evidence="17" key="1">
    <citation type="submission" date="2019-04" db="EMBL/GenBank/DDBJ databases">
        <title>Sequencing of skin fungus with MAO and IRED activity.</title>
        <authorList>
            <person name="Marsaioli A.J."/>
            <person name="Bonatto J.M.C."/>
            <person name="Reis Junior O."/>
        </authorList>
    </citation>
    <scope>NUCLEOTIDE SEQUENCE</scope>
    <source>
        <strain evidence="17">28M1</strain>
    </source>
</reference>
<dbReference type="Gene3D" id="1.10.1410.10">
    <property type="match status" value="1"/>
</dbReference>
<dbReference type="SUPFAM" id="SSF56219">
    <property type="entry name" value="DNase I-like"/>
    <property type="match status" value="1"/>
</dbReference>
<evidence type="ECO:0000256" key="9">
    <source>
        <dbReference type="ARBA" id="ARBA00022741"/>
    </source>
</evidence>
<dbReference type="Gene3D" id="3.30.70.590">
    <property type="entry name" value="Poly(A) polymerase predicted RNA binding domain"/>
    <property type="match status" value="1"/>
</dbReference>
<dbReference type="SUPFAM" id="SSF55003">
    <property type="entry name" value="PAP/Archaeal CCA-adding enzyme, C-terminal domain"/>
    <property type="match status" value="1"/>
</dbReference>
<evidence type="ECO:0000259" key="14">
    <source>
        <dbReference type="Pfam" id="PF04457"/>
    </source>
</evidence>
<evidence type="ECO:0000313" key="17">
    <source>
        <dbReference type="EMBL" id="KAF3033826.1"/>
    </source>
</evidence>
<evidence type="ECO:0000256" key="10">
    <source>
        <dbReference type="ARBA" id="ARBA00022840"/>
    </source>
</evidence>
<dbReference type="InterPro" id="IPR005135">
    <property type="entry name" value="Endo/exonuclease/phosphatase"/>
</dbReference>
<evidence type="ECO:0000256" key="3">
    <source>
        <dbReference type="ARBA" id="ARBA00004123"/>
    </source>
</evidence>
<dbReference type="GO" id="GO:1990817">
    <property type="term" value="F:poly(A) RNA polymerase activity"/>
    <property type="evidence" value="ECO:0007669"/>
    <property type="project" value="UniProtKB-EC"/>
</dbReference>
<dbReference type="Pfam" id="PF20750">
    <property type="entry name" value="PAP_NTPase"/>
    <property type="match status" value="1"/>
</dbReference>
<dbReference type="InterPro" id="IPR007012">
    <property type="entry name" value="PolA_pol_cen_dom"/>
</dbReference>
<keyword evidence="6" id="KW-0507">mRNA processing</keyword>
<dbReference type="Gene3D" id="3.30.460.10">
    <property type="entry name" value="Beta Polymerase, domain 2"/>
    <property type="match status" value="1"/>
</dbReference>
<comment type="subcellular location">
    <subcellularLocation>
        <location evidence="3">Nucleus</location>
    </subcellularLocation>
</comment>
<evidence type="ECO:0000256" key="5">
    <source>
        <dbReference type="ARBA" id="ARBA00012388"/>
    </source>
</evidence>
<dbReference type="EMBL" id="SWKV01000075">
    <property type="protein sequence ID" value="KAF3033826.1"/>
    <property type="molecule type" value="Genomic_DNA"/>
</dbReference>
<keyword evidence="11" id="KW-0460">Magnesium</keyword>
<dbReference type="PANTHER" id="PTHR10682">
    <property type="entry name" value="POLY A POLYMERASE"/>
    <property type="match status" value="1"/>
</dbReference>
<dbReference type="Proteomes" id="UP000758155">
    <property type="component" value="Unassembled WGS sequence"/>
</dbReference>
<keyword evidence="12" id="KW-0539">Nucleus</keyword>
<dbReference type="GO" id="GO:0031123">
    <property type="term" value="P:RNA 3'-end processing"/>
    <property type="evidence" value="ECO:0007669"/>
    <property type="project" value="InterPro"/>
</dbReference>
<gene>
    <name evidence="17" type="ORF">E8E12_004535</name>
</gene>
<name>A0A9P4WJM0_9PLEO</name>
<dbReference type="GO" id="GO:0006397">
    <property type="term" value="P:mRNA processing"/>
    <property type="evidence" value="ECO:0007669"/>
    <property type="project" value="UniProtKB-KW"/>
</dbReference>
<dbReference type="Pfam" id="PF03372">
    <property type="entry name" value="Exo_endo_phos"/>
    <property type="match status" value="1"/>
</dbReference>
<keyword evidence="10" id="KW-0067">ATP-binding</keyword>
<evidence type="ECO:0000256" key="12">
    <source>
        <dbReference type="ARBA" id="ARBA00023242"/>
    </source>
</evidence>
<feature type="domain" description="Endonuclease/exonuclease/phosphatase" evidence="13">
    <location>
        <begin position="277"/>
        <end position="563"/>
    </location>
</feature>
<protein>
    <recommendedName>
        <fullName evidence="5">polynucleotide adenylyltransferase</fullName>
        <ecNumber evidence="5">2.7.7.19</ecNumber>
    </recommendedName>
</protein>
<evidence type="ECO:0000256" key="1">
    <source>
        <dbReference type="ARBA" id="ARBA00001936"/>
    </source>
</evidence>
<dbReference type="GO" id="GO:0003723">
    <property type="term" value="F:RNA binding"/>
    <property type="evidence" value="ECO:0007669"/>
    <property type="project" value="InterPro"/>
</dbReference>
<organism evidence="17 18">
    <name type="scientific">Didymella heteroderae</name>
    <dbReference type="NCBI Taxonomy" id="1769908"/>
    <lineage>
        <taxon>Eukaryota</taxon>
        <taxon>Fungi</taxon>
        <taxon>Dikarya</taxon>
        <taxon>Ascomycota</taxon>
        <taxon>Pezizomycotina</taxon>
        <taxon>Dothideomycetes</taxon>
        <taxon>Pleosporomycetidae</taxon>
        <taxon>Pleosporales</taxon>
        <taxon>Pleosporineae</taxon>
        <taxon>Didymellaceae</taxon>
        <taxon>Didymella</taxon>
    </lineage>
</organism>
<dbReference type="InterPro" id="IPR040459">
    <property type="entry name" value="MJ1316"/>
</dbReference>
<keyword evidence="7" id="KW-0808">Transferase</keyword>
<dbReference type="Gene3D" id="3.90.1140.10">
    <property type="entry name" value="Cyclic phosphodiesterase"/>
    <property type="match status" value="1"/>
</dbReference>
<dbReference type="InterPro" id="IPR043519">
    <property type="entry name" value="NT_sf"/>
</dbReference>
<evidence type="ECO:0000259" key="15">
    <source>
        <dbReference type="Pfam" id="PF04928"/>
    </source>
</evidence>
<dbReference type="Gene3D" id="3.60.10.10">
    <property type="entry name" value="Endonuclease/exonuclease/phosphatase"/>
    <property type="match status" value="1"/>
</dbReference>
<dbReference type="Pfam" id="PF04928">
    <property type="entry name" value="PAP_central"/>
    <property type="match status" value="1"/>
</dbReference>
<dbReference type="SUPFAM" id="SSF81631">
    <property type="entry name" value="PAP/OAS1 substrate-binding domain"/>
    <property type="match status" value="1"/>
</dbReference>
<comment type="caution">
    <text evidence="17">The sequence shown here is derived from an EMBL/GenBank/DDBJ whole genome shotgun (WGS) entry which is preliminary data.</text>
</comment>
<dbReference type="OrthoDB" id="10263155at2759"/>
<evidence type="ECO:0000256" key="7">
    <source>
        <dbReference type="ARBA" id="ARBA00022679"/>
    </source>
</evidence>
<dbReference type="GO" id="GO:0005634">
    <property type="term" value="C:nucleus"/>
    <property type="evidence" value="ECO:0007669"/>
    <property type="project" value="UniProtKB-SubCell"/>
</dbReference>
<evidence type="ECO:0000256" key="6">
    <source>
        <dbReference type="ARBA" id="ARBA00022664"/>
    </source>
</evidence>
<dbReference type="InterPro" id="IPR048840">
    <property type="entry name" value="PolA_pol_NTPase"/>
</dbReference>
<keyword evidence="8" id="KW-0479">Metal-binding</keyword>
<dbReference type="GO" id="GO:0005524">
    <property type="term" value="F:ATP binding"/>
    <property type="evidence" value="ECO:0007669"/>
    <property type="project" value="UniProtKB-KW"/>
</dbReference>
<evidence type="ECO:0000259" key="13">
    <source>
        <dbReference type="Pfam" id="PF03372"/>
    </source>
</evidence>
<dbReference type="AlphaFoldDB" id="A0A9P4WJM0"/>
<dbReference type="PANTHER" id="PTHR10682:SF23">
    <property type="entry name" value="POLYNUCLEOTIDE ADENYLYLTRANSFERASE"/>
    <property type="match status" value="1"/>
</dbReference>
<evidence type="ECO:0000256" key="4">
    <source>
        <dbReference type="ARBA" id="ARBA00010912"/>
    </source>
</evidence>
<comment type="cofactor">
    <cofactor evidence="1">
        <name>Mn(2+)</name>
        <dbReference type="ChEBI" id="CHEBI:29035"/>
    </cofactor>
</comment>
<dbReference type="InterPro" id="IPR011068">
    <property type="entry name" value="NuclTrfase_I-like_C"/>
</dbReference>
<evidence type="ECO:0000256" key="2">
    <source>
        <dbReference type="ARBA" id="ARBA00001946"/>
    </source>
</evidence>
<comment type="cofactor">
    <cofactor evidence="2">
        <name>Mg(2+)</name>
        <dbReference type="ChEBI" id="CHEBI:18420"/>
    </cofactor>
</comment>
<dbReference type="Pfam" id="PF04457">
    <property type="entry name" value="MJ1316"/>
    <property type="match status" value="1"/>
</dbReference>
<dbReference type="EC" id="2.7.7.19" evidence="5"/>
<sequence>MTGVQQTSASYTIPVTSYDTALCVLPPVEQCEHVDGLRELYDKAYGRWPAHVNLIYPFVAPERLPEAQQQIQAQVERNLDSSTAKRIKLESAGLLRQRHNSTAILQESRDSSDGSLESLRSLALQALGHKPSRHNFHLTAGQTEDNSMASLEFLISKVRLLPTLDFEIGSLAILIRERTPAENAVTRMRLWGSIDTCCSDAPNKITMTEHWLSETPPFDADDDDEVDEAESADSTTAFNRAVQPGETFCFNHCSRVWIRAASLQSRIIRPVSVTVSSYNVLVDSEYPPVRDRDPLLISTLLSECAQADIVVLQEVSDDFLSSLLNNAEIQRQYPFTSHGPPSQPDIGPLPSLRNVVVISRWPFEWKLVPFHRRHKGAVVAVFKSVTPGESLAVAGIHLTCGLTDGSVAAKKVQVHNLLTHLTRQHNNSPWIIAGDFNLATSSYTIDGALRSKSITAQTRNTLATIEEQLSANGIMDAWSSIQDNQGLAEHGLDNEELFDGEEGATFDPRNNALAATTSGTSQNRPQRYDRILFRPPGSLQVTAFNMFGLPAEVAGEGAVPSDHYGVRASLQFSKPADELTPDHRQMLKELNVEVQHVPHLASQQMQSTLRQHHMFMSDEEISKRQAAFALLKEVVLGDSKAGSVGDVTLVMVTVGSFAMGVDTSASDIDCLCIGSISSKTFFKLARQRLQKAESQGIRILRKVEAGTGTMLELSVNGVPMDLQYCPAARVAERWSEFENLPTSDPVFNLSILSLRKLKPYRDLLYIKRTTPDLAAFGLAYRSIKLWATQRGMYSSKFGFLGGVHITLMLSWVYKRVAHEFSVNDTTTISASDLVATFFHHYANFNWAGDMVYDAFFHKQTPRYHRTAREPMVVLGFHSPNSNVAHTSTLPGLLVLIKEFKAASARLSDVSMTWESFFSQSAAHSLFGLGVGESQFLHSYKSYVSIDIQFWGRTLAKGKSLVGWVESRCLSLVVDIYRTVSDVEVRLWPTRFTDSISDEQNGSNDYHGCYLIGLRRAATPKSAPRSYEERQVAKQSLEKVVDRFLASLRTDEKNYDASFSWVNASLVTQHGIQAQKLRLDDREWGDYVVEIEPDSDDEEDLDEMTEEGTELPKLTIRSKPVSTSVPVSITKLRPATDVLSRLRWDPNLDPADYIIGYEDRFLGAKETSLEKWKTEQTDEEFIPQHRILYFRKKFNDDGDGKGEVVWQRATRIDKIFGSGASASV</sequence>
<proteinExistence type="inferred from homology"/>
<evidence type="ECO:0000259" key="16">
    <source>
        <dbReference type="Pfam" id="PF20750"/>
    </source>
</evidence>
<keyword evidence="9" id="KW-0547">Nucleotide-binding</keyword>
<accession>A0A9P4WJM0</accession>
<keyword evidence="18" id="KW-1185">Reference proteome</keyword>
<dbReference type="Pfam" id="PF13563">
    <property type="entry name" value="2_5_RNA_ligase2"/>
    <property type="match status" value="1"/>
</dbReference>